<sequence length="131" mass="15339">MQKELSGKIKFSRTELELLPKHSDFISHTDVISAVRLTLLPKDKLAKQIVFASILGVLKGFNERDLKPFHVSHKYIFSELRSEVLKTIEVTDSIDTISNENRIKLLKEAFDYGIRKVYHLEWKLYTSREIY</sequence>
<dbReference type="Proteomes" id="UP000001338">
    <property type="component" value="Unassembled WGS sequence"/>
</dbReference>
<dbReference type="AlphaFoldDB" id="A0A828YYR0"/>
<evidence type="ECO:0000313" key="1">
    <source>
        <dbReference type="EMBL" id="EKR62907.1"/>
    </source>
</evidence>
<reference evidence="1 2" key="1">
    <citation type="submission" date="2012-10" db="EMBL/GenBank/DDBJ databases">
        <authorList>
            <person name="Harkins D.M."/>
            <person name="Durkin A.S."/>
            <person name="Brinkac L.M."/>
            <person name="Haft D.H."/>
            <person name="Selengut J.D."/>
            <person name="Sanka R."/>
            <person name="DePew J."/>
            <person name="Purushe J."/>
            <person name="Whelen A.C."/>
            <person name="Vinetz J.M."/>
            <person name="Sutton G.G."/>
            <person name="Nierman W.C."/>
            <person name="Fouts D.E."/>
        </authorList>
    </citation>
    <scope>NUCLEOTIDE SEQUENCE [LARGE SCALE GENOMIC DNA]</scope>
    <source>
        <strain evidence="1 2">2006001853</strain>
    </source>
</reference>
<dbReference type="GeneID" id="61112701"/>
<name>A0A828YYR0_9LEPT</name>
<gene>
    <name evidence="1" type="ORF">LEP1GSC036_2326</name>
</gene>
<organism evidence="1 2">
    <name type="scientific">Leptospira weilii str. 2006001853</name>
    <dbReference type="NCBI Taxonomy" id="1001589"/>
    <lineage>
        <taxon>Bacteria</taxon>
        <taxon>Pseudomonadati</taxon>
        <taxon>Spirochaetota</taxon>
        <taxon>Spirochaetia</taxon>
        <taxon>Leptospirales</taxon>
        <taxon>Leptospiraceae</taxon>
        <taxon>Leptospira</taxon>
    </lineage>
</organism>
<protein>
    <submittedName>
        <fullName evidence="1">Uncharacterized protein</fullName>
    </submittedName>
</protein>
<evidence type="ECO:0000313" key="2">
    <source>
        <dbReference type="Proteomes" id="UP000001338"/>
    </source>
</evidence>
<comment type="caution">
    <text evidence="1">The sequence shown here is derived from an EMBL/GenBank/DDBJ whole genome shotgun (WGS) entry which is preliminary data.</text>
</comment>
<dbReference type="RefSeq" id="WP_002635299.1">
    <property type="nucleotide sequence ID" value="NZ_AFLV02000065.1"/>
</dbReference>
<proteinExistence type="predicted"/>
<accession>A0A828YYR0</accession>
<dbReference type="NCBIfam" id="NF047777">
    <property type="entry name" value="LIC_11502_fam"/>
    <property type="match status" value="1"/>
</dbReference>
<dbReference type="EMBL" id="AFLV02000065">
    <property type="protein sequence ID" value="EKR62907.1"/>
    <property type="molecule type" value="Genomic_DNA"/>
</dbReference>